<dbReference type="GO" id="GO:0016491">
    <property type="term" value="F:oxidoreductase activity"/>
    <property type="evidence" value="ECO:0007669"/>
    <property type="project" value="UniProtKB-KW"/>
</dbReference>
<sequence>MKYLDFFGKRLSQISLGCDHYGKTISEKTALEQLDIYFQQGGTLLDTAHIYGQDKAGGPSTSEMVLGKWLHANNLYGKLTVASKGCHPYKEDMNHSRINEKDMMLDISQSLDHLKTDCLDIWFFHRDNPLMGADEIIDLASLLIDKKLVKHLGVSNWKTDRIEAANIWAKEHGRAPFEISEIQWSLAHCTPKSWGDDTLVCMTEEERTWYEKQNMPVMCFAPQAKGLFSKLLAGKEETLSTTAKRRFLTPRNLALAPKVQALCQRLQVSPAAVAMAYLTSQKNPTIAIAGSSRIEQITETLGGADLTLTEEDLLFLQS</sequence>
<evidence type="ECO:0000259" key="2">
    <source>
        <dbReference type="Pfam" id="PF00248"/>
    </source>
</evidence>
<keyword evidence="1 3" id="KW-0560">Oxidoreductase</keyword>
<dbReference type="GO" id="GO:0005829">
    <property type="term" value="C:cytosol"/>
    <property type="evidence" value="ECO:0007669"/>
    <property type="project" value="TreeGrafter"/>
</dbReference>
<evidence type="ECO:0000256" key="1">
    <source>
        <dbReference type="ARBA" id="ARBA00023002"/>
    </source>
</evidence>
<dbReference type="InterPro" id="IPR050523">
    <property type="entry name" value="AKR_Detox_Biosynth"/>
</dbReference>
<dbReference type="CDD" id="cd19082">
    <property type="entry name" value="AKR_AKR10A1_2"/>
    <property type="match status" value="1"/>
</dbReference>
<dbReference type="EMBL" id="VSSQ01001397">
    <property type="protein sequence ID" value="MPM07983.1"/>
    <property type="molecule type" value="Genomic_DNA"/>
</dbReference>
<organism evidence="3">
    <name type="scientific">bioreactor metagenome</name>
    <dbReference type="NCBI Taxonomy" id="1076179"/>
    <lineage>
        <taxon>unclassified sequences</taxon>
        <taxon>metagenomes</taxon>
        <taxon>ecological metagenomes</taxon>
    </lineage>
</organism>
<dbReference type="InterPro" id="IPR023210">
    <property type="entry name" value="NADP_OxRdtase_dom"/>
</dbReference>
<dbReference type="EC" id="1.1.1.-" evidence="3"/>
<evidence type="ECO:0000313" key="3">
    <source>
        <dbReference type="EMBL" id="MPM07983.1"/>
    </source>
</evidence>
<dbReference type="Pfam" id="PF00248">
    <property type="entry name" value="Aldo_ket_red"/>
    <property type="match status" value="1"/>
</dbReference>
<feature type="domain" description="NADP-dependent oxidoreductase" evidence="2">
    <location>
        <begin position="14"/>
        <end position="312"/>
    </location>
</feature>
<accession>A0A644X110</accession>
<name>A0A644X110_9ZZZZ</name>
<dbReference type="AlphaFoldDB" id="A0A644X110"/>
<protein>
    <submittedName>
        <fullName evidence="3">Aldo-keto reductase IolS</fullName>
        <ecNumber evidence="3">1.1.1.-</ecNumber>
    </submittedName>
</protein>
<dbReference type="InterPro" id="IPR036812">
    <property type="entry name" value="NAD(P)_OxRdtase_dom_sf"/>
</dbReference>
<dbReference type="SUPFAM" id="SSF51430">
    <property type="entry name" value="NAD(P)-linked oxidoreductase"/>
    <property type="match status" value="1"/>
</dbReference>
<proteinExistence type="predicted"/>
<dbReference type="PANTHER" id="PTHR43364:SF4">
    <property type="entry name" value="NAD(P)-LINKED OXIDOREDUCTASE SUPERFAMILY PROTEIN"/>
    <property type="match status" value="1"/>
</dbReference>
<dbReference type="Gene3D" id="3.20.20.100">
    <property type="entry name" value="NADP-dependent oxidoreductase domain"/>
    <property type="match status" value="1"/>
</dbReference>
<comment type="caution">
    <text evidence="3">The sequence shown here is derived from an EMBL/GenBank/DDBJ whole genome shotgun (WGS) entry which is preliminary data.</text>
</comment>
<gene>
    <name evidence="3" type="primary">iolS_5</name>
    <name evidence="3" type="ORF">SDC9_54294</name>
</gene>
<dbReference type="PANTHER" id="PTHR43364">
    <property type="entry name" value="NADH-SPECIFIC METHYLGLYOXAL REDUCTASE-RELATED"/>
    <property type="match status" value="1"/>
</dbReference>
<reference evidence="3" key="1">
    <citation type="submission" date="2019-08" db="EMBL/GenBank/DDBJ databases">
        <authorList>
            <person name="Kucharzyk K."/>
            <person name="Murdoch R.W."/>
            <person name="Higgins S."/>
            <person name="Loffler F."/>
        </authorList>
    </citation>
    <scope>NUCLEOTIDE SEQUENCE</scope>
</reference>